<proteinExistence type="predicted"/>
<dbReference type="AlphaFoldDB" id="A0A6J1R5M9"/>
<dbReference type="SMART" id="SM00355">
    <property type="entry name" value="ZnF_C2H2"/>
    <property type="match status" value="2"/>
</dbReference>
<evidence type="ECO:0000259" key="2">
    <source>
        <dbReference type="PROSITE" id="PS50157"/>
    </source>
</evidence>
<keyword evidence="1" id="KW-0863">Zinc-finger</keyword>
<keyword evidence="1" id="KW-0479">Metal-binding</keyword>
<keyword evidence="1" id="KW-0862">Zinc</keyword>
<evidence type="ECO:0000313" key="4">
    <source>
        <dbReference type="RefSeq" id="XP_024889488.1"/>
    </source>
</evidence>
<reference evidence="4" key="1">
    <citation type="submission" date="2025-08" db="UniProtKB">
        <authorList>
            <consortium name="RefSeq"/>
        </authorList>
    </citation>
    <scope>IDENTIFICATION</scope>
    <source>
        <tissue evidence="4">Whole body</tissue>
    </source>
</reference>
<dbReference type="OrthoDB" id="10004641at2759"/>
<evidence type="ECO:0000256" key="1">
    <source>
        <dbReference type="PROSITE-ProRule" id="PRU00042"/>
    </source>
</evidence>
<gene>
    <name evidence="4" type="primary">LOC112465916</name>
</gene>
<dbReference type="GeneID" id="112465916"/>
<sequence length="122" mass="15007">MRHYRYECGIPQRFECPYCKHHLRQHSSSKRRRSLEEVYSESGHLNKRYGLYECPSCGNLYKWKKSMLAHLRHQCKQPPRFECTYCPVKNYQKGHIIRHLRVHHPNLSPLYYDWKLNNVYRL</sequence>
<dbReference type="RefSeq" id="XP_024889488.1">
    <property type="nucleotide sequence ID" value="XM_025033720.1"/>
</dbReference>
<accession>A0A6J1R5M9</accession>
<feature type="domain" description="C2H2-type" evidence="2">
    <location>
        <begin position="52"/>
        <end position="79"/>
    </location>
</feature>
<dbReference type="SUPFAM" id="SSF57667">
    <property type="entry name" value="beta-beta-alpha zinc fingers"/>
    <property type="match status" value="1"/>
</dbReference>
<dbReference type="InterPro" id="IPR036236">
    <property type="entry name" value="Znf_C2H2_sf"/>
</dbReference>
<dbReference type="Proteomes" id="UP000504618">
    <property type="component" value="Unplaced"/>
</dbReference>
<dbReference type="PROSITE" id="PS50157">
    <property type="entry name" value="ZINC_FINGER_C2H2_2"/>
    <property type="match status" value="2"/>
</dbReference>
<feature type="domain" description="C2H2-type" evidence="2">
    <location>
        <begin position="81"/>
        <end position="109"/>
    </location>
</feature>
<protein>
    <submittedName>
        <fullName evidence="4">Longitudinals lacking protein, isoforms N/O/W/X/Y-like</fullName>
    </submittedName>
</protein>
<evidence type="ECO:0000313" key="3">
    <source>
        <dbReference type="Proteomes" id="UP000504618"/>
    </source>
</evidence>
<dbReference type="InterPro" id="IPR013087">
    <property type="entry name" value="Znf_C2H2_type"/>
</dbReference>
<keyword evidence="3" id="KW-1185">Reference proteome</keyword>
<organism evidence="3 4">
    <name type="scientific">Temnothorax curvispinosus</name>
    <dbReference type="NCBI Taxonomy" id="300111"/>
    <lineage>
        <taxon>Eukaryota</taxon>
        <taxon>Metazoa</taxon>
        <taxon>Ecdysozoa</taxon>
        <taxon>Arthropoda</taxon>
        <taxon>Hexapoda</taxon>
        <taxon>Insecta</taxon>
        <taxon>Pterygota</taxon>
        <taxon>Neoptera</taxon>
        <taxon>Endopterygota</taxon>
        <taxon>Hymenoptera</taxon>
        <taxon>Apocrita</taxon>
        <taxon>Aculeata</taxon>
        <taxon>Formicoidea</taxon>
        <taxon>Formicidae</taxon>
        <taxon>Myrmicinae</taxon>
        <taxon>Temnothorax</taxon>
    </lineage>
</organism>
<name>A0A6J1R5M9_9HYME</name>
<dbReference type="Gene3D" id="3.30.160.60">
    <property type="entry name" value="Classic Zinc Finger"/>
    <property type="match status" value="1"/>
</dbReference>
<dbReference type="GO" id="GO:0008270">
    <property type="term" value="F:zinc ion binding"/>
    <property type="evidence" value="ECO:0007669"/>
    <property type="project" value="UniProtKB-KW"/>
</dbReference>